<evidence type="ECO:0000256" key="8">
    <source>
        <dbReference type="ARBA" id="ARBA00023136"/>
    </source>
</evidence>
<dbReference type="Pfam" id="PF01252">
    <property type="entry name" value="Peptidase_A8"/>
    <property type="match status" value="1"/>
</dbReference>
<feature type="transmembrane region" description="Helical" evidence="9">
    <location>
        <begin position="178"/>
        <end position="198"/>
    </location>
</feature>
<dbReference type="PRINTS" id="PR00781">
    <property type="entry name" value="LIPOSIGPTASE"/>
</dbReference>
<evidence type="ECO:0000256" key="9">
    <source>
        <dbReference type="HAMAP-Rule" id="MF_00161"/>
    </source>
</evidence>
<dbReference type="OrthoDB" id="9810259at2"/>
<dbReference type="AlphaFoldDB" id="A0A1H9BPU9"/>
<comment type="caution">
    <text evidence="9">Lacks conserved residue(s) required for the propagation of feature annotation.</text>
</comment>
<keyword evidence="7 9" id="KW-1133">Transmembrane helix</keyword>
<sequence>MSRKKMVFLIFFLVLLLDQSVKIWVKTHMAYGEEIQVFGWDRVLIHFVENDGMAFGMRLGGEYGKLLLSLFRITAVGFLLLYLIRLVKENSDRWLVAGFALVLSGAVGNIVDSVLYGKIFSASSFDSGPAQLFPEGGGYAPFLYGRVVDMFYFPLLYGNYPDWIPYFGGKAFLFFRPVFNIADVAISMGVVTLLYFYFRLSVPQELSQEEE</sequence>
<dbReference type="GO" id="GO:0006508">
    <property type="term" value="P:proteolysis"/>
    <property type="evidence" value="ECO:0007669"/>
    <property type="project" value="UniProtKB-KW"/>
</dbReference>
<dbReference type="PANTHER" id="PTHR33695">
    <property type="entry name" value="LIPOPROTEIN SIGNAL PEPTIDASE"/>
    <property type="match status" value="1"/>
</dbReference>
<evidence type="ECO:0000256" key="5">
    <source>
        <dbReference type="ARBA" id="ARBA00022750"/>
    </source>
</evidence>
<dbReference type="UniPathway" id="UPA00665"/>
<keyword evidence="4 9" id="KW-0812">Transmembrane</keyword>
<comment type="catalytic activity">
    <reaction evidence="9">
        <text>Release of signal peptides from bacterial membrane prolipoproteins. Hydrolyzes -Xaa-Yaa-Zaa-|-(S,diacylglyceryl)Cys-, in which Xaa is hydrophobic (preferably Leu), and Yaa (Ala or Ser) and Zaa (Gly or Ala) have small, neutral side chains.</text>
        <dbReference type="EC" id="3.4.23.36"/>
    </reaction>
</comment>
<feature type="active site" evidence="9">
    <location>
        <position position="183"/>
    </location>
</feature>
<evidence type="ECO:0000256" key="3">
    <source>
        <dbReference type="ARBA" id="ARBA00022670"/>
    </source>
</evidence>
<feature type="active site" evidence="9">
    <location>
        <position position="149"/>
    </location>
</feature>
<keyword evidence="3 9" id="KW-0645">Protease</keyword>
<evidence type="ECO:0000256" key="10">
    <source>
        <dbReference type="RuleBase" id="RU004181"/>
    </source>
</evidence>
<evidence type="ECO:0000313" key="12">
    <source>
        <dbReference type="Proteomes" id="UP000199021"/>
    </source>
</evidence>
<reference evidence="12" key="1">
    <citation type="submission" date="2016-10" db="EMBL/GenBank/DDBJ databases">
        <authorList>
            <person name="Varghese N."/>
            <person name="Submissions S."/>
        </authorList>
    </citation>
    <scope>NUCLEOTIDE SEQUENCE [LARGE SCALE GENOMIC DNA]</scope>
    <source>
        <strain evidence="12">DSM 24740</strain>
    </source>
</reference>
<protein>
    <recommendedName>
        <fullName evidence="9">Lipoprotein signal peptidase</fullName>
        <ecNumber evidence="9">3.4.23.36</ecNumber>
    </recommendedName>
    <alternativeName>
        <fullName evidence="9">Prolipoprotein signal peptidase</fullName>
    </alternativeName>
    <alternativeName>
        <fullName evidence="9">Signal peptidase II</fullName>
        <shortName evidence="9">SPase II</shortName>
    </alternativeName>
</protein>
<comment type="subcellular location">
    <subcellularLocation>
        <location evidence="9">Cell membrane</location>
        <topology evidence="9">Multi-pass membrane protein</topology>
    </subcellularLocation>
</comment>
<evidence type="ECO:0000313" key="11">
    <source>
        <dbReference type="EMBL" id="SEP90563.1"/>
    </source>
</evidence>
<organism evidence="11 12">
    <name type="scientific">Neolewinella agarilytica</name>
    <dbReference type="NCBI Taxonomy" id="478744"/>
    <lineage>
        <taxon>Bacteria</taxon>
        <taxon>Pseudomonadati</taxon>
        <taxon>Bacteroidota</taxon>
        <taxon>Saprospiria</taxon>
        <taxon>Saprospirales</taxon>
        <taxon>Lewinellaceae</taxon>
        <taxon>Neolewinella</taxon>
    </lineage>
</organism>
<evidence type="ECO:0000256" key="4">
    <source>
        <dbReference type="ARBA" id="ARBA00022692"/>
    </source>
</evidence>
<dbReference type="EMBL" id="FOFB01000003">
    <property type="protein sequence ID" value="SEP90563.1"/>
    <property type="molecule type" value="Genomic_DNA"/>
</dbReference>
<dbReference type="EC" id="3.4.23.36" evidence="9"/>
<dbReference type="RefSeq" id="WP_090165712.1">
    <property type="nucleotide sequence ID" value="NZ_FOFB01000003.1"/>
</dbReference>
<dbReference type="Proteomes" id="UP000199021">
    <property type="component" value="Unassembled WGS sequence"/>
</dbReference>
<accession>A0A1H9BPU9</accession>
<comment type="pathway">
    <text evidence="9">Protein modification; lipoprotein biosynthesis (signal peptide cleavage).</text>
</comment>
<dbReference type="NCBIfam" id="NF011369">
    <property type="entry name" value="PRK14788.1"/>
    <property type="match status" value="1"/>
</dbReference>
<dbReference type="InterPro" id="IPR001872">
    <property type="entry name" value="Peptidase_A8"/>
</dbReference>
<comment type="similarity">
    <text evidence="1 9 10">Belongs to the peptidase A8 family.</text>
</comment>
<feature type="transmembrane region" description="Helical" evidence="9">
    <location>
        <begin position="66"/>
        <end position="87"/>
    </location>
</feature>
<evidence type="ECO:0000256" key="7">
    <source>
        <dbReference type="ARBA" id="ARBA00022989"/>
    </source>
</evidence>
<proteinExistence type="inferred from homology"/>
<keyword evidence="12" id="KW-1185">Reference proteome</keyword>
<dbReference type="GO" id="GO:0005886">
    <property type="term" value="C:plasma membrane"/>
    <property type="evidence" value="ECO:0007669"/>
    <property type="project" value="UniProtKB-SubCell"/>
</dbReference>
<feature type="transmembrane region" description="Helical" evidence="9">
    <location>
        <begin position="94"/>
        <end position="116"/>
    </location>
</feature>
<keyword evidence="8 9" id="KW-0472">Membrane</keyword>
<evidence type="ECO:0000256" key="2">
    <source>
        <dbReference type="ARBA" id="ARBA00022475"/>
    </source>
</evidence>
<dbReference type="PANTHER" id="PTHR33695:SF1">
    <property type="entry name" value="LIPOPROTEIN SIGNAL PEPTIDASE"/>
    <property type="match status" value="1"/>
</dbReference>
<evidence type="ECO:0000256" key="1">
    <source>
        <dbReference type="ARBA" id="ARBA00006139"/>
    </source>
</evidence>
<keyword evidence="5 9" id="KW-0064">Aspartyl protease</keyword>
<dbReference type="GO" id="GO:0004190">
    <property type="term" value="F:aspartic-type endopeptidase activity"/>
    <property type="evidence" value="ECO:0007669"/>
    <property type="project" value="UniProtKB-UniRule"/>
</dbReference>
<dbReference type="InParanoid" id="A0A1H9BPU9"/>
<name>A0A1H9BPU9_9BACT</name>
<keyword evidence="2 9" id="KW-1003">Cell membrane</keyword>
<dbReference type="STRING" id="478744.SAMN05444359_103204"/>
<evidence type="ECO:0000256" key="6">
    <source>
        <dbReference type="ARBA" id="ARBA00022801"/>
    </source>
</evidence>
<comment type="function">
    <text evidence="9">This protein specifically catalyzes the removal of signal peptides from prolipoproteins.</text>
</comment>
<gene>
    <name evidence="9" type="primary">lspA</name>
    <name evidence="11" type="ORF">SAMN05444359_103204</name>
</gene>
<keyword evidence="6 9" id="KW-0378">Hydrolase</keyword>
<dbReference type="HAMAP" id="MF_00161">
    <property type="entry name" value="LspA"/>
    <property type="match status" value="1"/>
</dbReference>